<organism evidence="3 4">
    <name type="scientific">Oedothorax gibbosus</name>
    <dbReference type="NCBI Taxonomy" id="931172"/>
    <lineage>
        <taxon>Eukaryota</taxon>
        <taxon>Metazoa</taxon>
        <taxon>Ecdysozoa</taxon>
        <taxon>Arthropoda</taxon>
        <taxon>Chelicerata</taxon>
        <taxon>Arachnida</taxon>
        <taxon>Araneae</taxon>
        <taxon>Araneomorphae</taxon>
        <taxon>Entelegynae</taxon>
        <taxon>Araneoidea</taxon>
        <taxon>Linyphiidae</taxon>
        <taxon>Erigoninae</taxon>
        <taxon>Oedothorax</taxon>
    </lineage>
</organism>
<feature type="region of interest" description="Disordered" evidence="1">
    <location>
        <begin position="22"/>
        <end position="80"/>
    </location>
</feature>
<feature type="signal peptide" evidence="2">
    <location>
        <begin position="1"/>
        <end position="21"/>
    </location>
</feature>
<protein>
    <recommendedName>
        <fullName evidence="5">Secreted protein</fullName>
    </recommendedName>
</protein>
<keyword evidence="2" id="KW-0732">Signal</keyword>
<keyword evidence="4" id="KW-1185">Reference proteome</keyword>
<evidence type="ECO:0000256" key="2">
    <source>
        <dbReference type="SAM" id="SignalP"/>
    </source>
</evidence>
<reference evidence="3 4" key="1">
    <citation type="journal article" date="2022" name="Nat. Ecol. Evol.">
        <title>A masculinizing supergene underlies an exaggerated male reproductive morph in a spider.</title>
        <authorList>
            <person name="Hendrickx F."/>
            <person name="De Corte Z."/>
            <person name="Sonet G."/>
            <person name="Van Belleghem S.M."/>
            <person name="Kostlbacher S."/>
            <person name="Vangestel C."/>
        </authorList>
    </citation>
    <scope>NUCLEOTIDE SEQUENCE [LARGE SCALE GENOMIC DNA]</scope>
    <source>
        <strain evidence="3">W744_W776</strain>
    </source>
</reference>
<dbReference type="Proteomes" id="UP000827092">
    <property type="component" value="Unassembled WGS sequence"/>
</dbReference>
<feature type="chain" id="PRO_5043507381" description="Secreted protein" evidence="2">
    <location>
        <begin position="22"/>
        <end position="80"/>
    </location>
</feature>
<gene>
    <name evidence="3" type="ORF">JTE90_029203</name>
</gene>
<evidence type="ECO:0000313" key="3">
    <source>
        <dbReference type="EMBL" id="KAG8194326.1"/>
    </source>
</evidence>
<evidence type="ECO:0000256" key="1">
    <source>
        <dbReference type="SAM" id="MobiDB-lite"/>
    </source>
</evidence>
<accession>A0AAV6VF41</accession>
<evidence type="ECO:0000313" key="4">
    <source>
        <dbReference type="Proteomes" id="UP000827092"/>
    </source>
</evidence>
<dbReference type="EMBL" id="JAFNEN010000104">
    <property type="protein sequence ID" value="KAG8194326.1"/>
    <property type="molecule type" value="Genomic_DNA"/>
</dbReference>
<sequence>MTRSTALILRLISICLPCLKSAEIDEKETEDNPSGLNPVENDTEENNLFRNEYPDDLNPFASEESEKDENPNGKAVNEQP</sequence>
<name>A0AAV6VF41_9ARAC</name>
<dbReference type="AlphaFoldDB" id="A0AAV6VF41"/>
<comment type="caution">
    <text evidence="3">The sequence shown here is derived from an EMBL/GenBank/DDBJ whole genome shotgun (WGS) entry which is preliminary data.</text>
</comment>
<proteinExistence type="predicted"/>
<evidence type="ECO:0008006" key="5">
    <source>
        <dbReference type="Google" id="ProtNLM"/>
    </source>
</evidence>